<feature type="region of interest" description="Disordered" evidence="6">
    <location>
        <begin position="177"/>
        <end position="204"/>
    </location>
</feature>
<dbReference type="InterPro" id="IPR052248">
    <property type="entry name" value="Arf-GAP_FG-repeat_protein"/>
</dbReference>
<dbReference type="SMART" id="SM00105">
    <property type="entry name" value="ArfGap"/>
    <property type="match status" value="1"/>
</dbReference>
<evidence type="ECO:0000256" key="1">
    <source>
        <dbReference type="ARBA" id="ARBA00022723"/>
    </source>
</evidence>
<reference evidence="8" key="1">
    <citation type="submission" date="2024-06" db="EMBL/GenBank/DDBJ databases">
        <authorList>
            <person name="Liu X."/>
            <person name="Lenzi L."/>
            <person name="Haldenby T S."/>
            <person name="Uol C."/>
        </authorList>
    </citation>
    <scope>NUCLEOTIDE SEQUENCE</scope>
</reference>
<keyword evidence="1" id="KW-0479">Metal-binding</keyword>
<evidence type="ECO:0000256" key="4">
    <source>
        <dbReference type="ARBA" id="ARBA00022833"/>
    </source>
</evidence>
<keyword evidence="4" id="KW-0862">Zinc</keyword>
<feature type="domain" description="Arf-GAP" evidence="7">
    <location>
        <begin position="11"/>
        <end position="135"/>
    </location>
</feature>
<feature type="compositionally biased region" description="Polar residues" evidence="6">
    <location>
        <begin position="177"/>
        <end position="201"/>
    </location>
</feature>
<evidence type="ECO:0000256" key="6">
    <source>
        <dbReference type="SAM" id="MobiDB-lite"/>
    </source>
</evidence>
<dbReference type="Gene3D" id="1.10.220.150">
    <property type="entry name" value="Arf GTPase activating protein"/>
    <property type="match status" value="1"/>
</dbReference>
<dbReference type="GO" id="GO:0005096">
    <property type="term" value="F:GTPase activator activity"/>
    <property type="evidence" value="ECO:0007669"/>
    <property type="project" value="InterPro"/>
</dbReference>
<dbReference type="AlphaFoldDB" id="A0AAV2THI8"/>
<evidence type="ECO:0000256" key="5">
    <source>
        <dbReference type="PROSITE-ProRule" id="PRU00288"/>
    </source>
</evidence>
<evidence type="ECO:0000259" key="7">
    <source>
        <dbReference type="PROSITE" id="PS50115"/>
    </source>
</evidence>
<evidence type="ECO:0000313" key="8">
    <source>
        <dbReference type="EMBL" id="CAL5135566.1"/>
    </source>
</evidence>
<protein>
    <recommendedName>
        <fullName evidence="7">Arf-GAP domain-containing protein</fullName>
    </recommendedName>
</protein>
<evidence type="ECO:0000256" key="3">
    <source>
        <dbReference type="ARBA" id="ARBA00022771"/>
    </source>
</evidence>
<keyword evidence="2" id="KW-0677">Repeat</keyword>
<dbReference type="GO" id="GO:0008270">
    <property type="term" value="F:zinc ion binding"/>
    <property type="evidence" value="ECO:0007669"/>
    <property type="project" value="UniProtKB-KW"/>
</dbReference>
<dbReference type="GO" id="GO:0005737">
    <property type="term" value="C:cytoplasm"/>
    <property type="evidence" value="ECO:0007669"/>
    <property type="project" value="TreeGrafter"/>
</dbReference>
<evidence type="ECO:0000313" key="9">
    <source>
        <dbReference type="Proteomes" id="UP001497525"/>
    </source>
</evidence>
<accession>A0AAV2THI8</accession>
<dbReference type="PRINTS" id="PR00405">
    <property type="entry name" value="REVINTRACTNG"/>
</dbReference>
<dbReference type="PANTHER" id="PTHR46134:SF3">
    <property type="entry name" value="ARFGAP WITH FG REPEATS 1"/>
    <property type="match status" value="1"/>
</dbReference>
<dbReference type="Proteomes" id="UP001497525">
    <property type="component" value="Unassembled WGS sequence"/>
</dbReference>
<dbReference type="InterPro" id="IPR037278">
    <property type="entry name" value="ARFGAP/RecO"/>
</dbReference>
<dbReference type="PROSITE" id="PS50115">
    <property type="entry name" value="ARFGAP"/>
    <property type="match status" value="1"/>
</dbReference>
<dbReference type="CDD" id="cd08838">
    <property type="entry name" value="ArfGap_AGFG"/>
    <property type="match status" value="1"/>
</dbReference>
<dbReference type="InterPro" id="IPR038508">
    <property type="entry name" value="ArfGAP_dom_sf"/>
</dbReference>
<dbReference type="EMBL" id="CAXLJL010000267">
    <property type="protein sequence ID" value="CAL5135566.1"/>
    <property type="molecule type" value="Genomic_DNA"/>
</dbReference>
<keyword evidence="3 5" id="KW-0863">Zinc-finger</keyword>
<dbReference type="PANTHER" id="PTHR46134">
    <property type="entry name" value="DRONGO, ISOFORM F"/>
    <property type="match status" value="1"/>
</dbReference>
<dbReference type="Pfam" id="PF01412">
    <property type="entry name" value="ArfGap"/>
    <property type="match status" value="1"/>
</dbReference>
<dbReference type="GO" id="GO:0016020">
    <property type="term" value="C:membrane"/>
    <property type="evidence" value="ECO:0007669"/>
    <property type="project" value="TreeGrafter"/>
</dbReference>
<dbReference type="SUPFAM" id="SSF57863">
    <property type="entry name" value="ArfGap/RecO-like zinc finger"/>
    <property type="match status" value="1"/>
</dbReference>
<proteinExistence type="predicted"/>
<dbReference type="InterPro" id="IPR001164">
    <property type="entry name" value="ArfGAP_dom"/>
</dbReference>
<organism evidence="8 9">
    <name type="scientific">Calicophoron daubneyi</name>
    <name type="common">Rumen fluke</name>
    <name type="synonym">Paramphistomum daubneyi</name>
    <dbReference type="NCBI Taxonomy" id="300641"/>
    <lineage>
        <taxon>Eukaryota</taxon>
        <taxon>Metazoa</taxon>
        <taxon>Spiralia</taxon>
        <taxon>Lophotrochozoa</taxon>
        <taxon>Platyhelminthes</taxon>
        <taxon>Trematoda</taxon>
        <taxon>Digenea</taxon>
        <taxon>Plagiorchiida</taxon>
        <taxon>Pronocephalata</taxon>
        <taxon>Paramphistomoidea</taxon>
        <taxon>Paramphistomidae</taxon>
        <taxon>Calicophoron</taxon>
    </lineage>
</organism>
<comment type="caution">
    <text evidence="8">The sequence shown here is derived from an EMBL/GenBank/DDBJ whole genome shotgun (WGS) entry which is preliminary data.</text>
</comment>
<name>A0AAV2THI8_CALDB</name>
<gene>
    <name evidence="8" type="ORF">CDAUBV1_LOCUS9700</name>
</gene>
<sequence>MTNQFEKKMQDRYLKILRVMVTHDENRFCFDCHQRGPTYVNMTTGSFVCTSCGGALRKYNHRVKSISMSNFSPTEIDFLRKRGNKACRKIYLALSDDQSMVERELKDPARDEYLRQKYQLKRWYREPTPELEAEIIKENQELMDRADQQNGQKSARLAGANAAAGLIVLPARASTVSASAPTVTGTNSEKPFSGVQSATNGHTKHDTLSIRSATPENNKPSVVVDPFSPVPSSQTARVTEDLFANFTPTTGGSMTFSAPPPSSAQQSIFELGAWPTVTPQNKVANGPSVSPANTNTGDKYAALAELDGLFKCASSSSAEDKNALLTGPLTSNQSLTTRWPDGFTSAPSSNTPSLFQTPTTMSFQGQSGQNPFNFVSAPTTALPRHYSPSNPFTAQPNQATAFTTSASVPFTLLQQQQPMGTLVGRNPFVGQQQAPAFNVNPFAQTTMAANPPLFASTGWPAQPTYPGLNTSLPGVNPTYFSNCKAPTTGALEGNSTSNNVCNASLSGFKPFLS</sequence>
<evidence type="ECO:0000256" key="2">
    <source>
        <dbReference type="ARBA" id="ARBA00022737"/>
    </source>
</evidence>